<accession>A0A6J7NLL2</accession>
<dbReference type="InterPro" id="IPR002397">
    <property type="entry name" value="Cyt_P450_B"/>
</dbReference>
<dbReference type="EMBL" id="CAFBMH010000252">
    <property type="protein sequence ID" value="CAB4942671.1"/>
    <property type="molecule type" value="Genomic_DNA"/>
</dbReference>
<dbReference type="EMBL" id="CAEZYR010000056">
    <property type="protein sequence ID" value="CAB4748065.1"/>
    <property type="molecule type" value="Genomic_DNA"/>
</dbReference>
<dbReference type="PANTHER" id="PTHR46696">
    <property type="entry name" value="P450, PUTATIVE (EUROFUNG)-RELATED"/>
    <property type="match status" value="1"/>
</dbReference>
<organism evidence="5">
    <name type="scientific">freshwater metagenome</name>
    <dbReference type="NCBI Taxonomy" id="449393"/>
    <lineage>
        <taxon>unclassified sequences</taxon>
        <taxon>metagenomes</taxon>
        <taxon>ecological metagenomes</taxon>
    </lineage>
</organism>
<evidence type="ECO:0000313" key="2">
    <source>
        <dbReference type="EMBL" id="CAB4748065.1"/>
    </source>
</evidence>
<dbReference type="EMBL" id="CAFBOS010000046">
    <property type="protein sequence ID" value="CAB4990844.1"/>
    <property type="molecule type" value="Genomic_DNA"/>
</dbReference>
<name>A0A6J7NLL2_9ZZZZ</name>
<dbReference type="EMBL" id="CAFABA010000036">
    <property type="protein sequence ID" value="CAB4827221.1"/>
    <property type="molecule type" value="Genomic_DNA"/>
</dbReference>
<dbReference type="PROSITE" id="PS00086">
    <property type="entry name" value="CYTOCHROME_P450"/>
    <property type="match status" value="1"/>
</dbReference>
<reference evidence="5" key="1">
    <citation type="submission" date="2020-05" db="EMBL/GenBank/DDBJ databases">
        <authorList>
            <person name="Chiriac C."/>
            <person name="Salcher M."/>
            <person name="Ghai R."/>
            <person name="Kavagutti S V."/>
        </authorList>
    </citation>
    <scope>NUCLEOTIDE SEQUENCE</scope>
</reference>
<evidence type="ECO:0000313" key="5">
    <source>
        <dbReference type="EMBL" id="CAB4990844.1"/>
    </source>
</evidence>
<dbReference type="PANTHER" id="PTHR46696:SF6">
    <property type="entry name" value="P450, PUTATIVE (EUROFUNG)-RELATED"/>
    <property type="match status" value="1"/>
</dbReference>
<protein>
    <submittedName>
        <fullName evidence="5">Unannotated protein</fullName>
    </submittedName>
</protein>
<dbReference type="GO" id="GO:0005506">
    <property type="term" value="F:iron ion binding"/>
    <property type="evidence" value="ECO:0007669"/>
    <property type="project" value="InterPro"/>
</dbReference>
<dbReference type="InterPro" id="IPR017972">
    <property type="entry name" value="Cyt_P450_CS"/>
</dbReference>
<dbReference type="GO" id="GO:0016705">
    <property type="term" value="F:oxidoreductase activity, acting on paired donors, with incorporation or reduction of molecular oxygen"/>
    <property type="evidence" value="ECO:0007669"/>
    <property type="project" value="InterPro"/>
</dbReference>
<dbReference type="Gene3D" id="1.10.630.10">
    <property type="entry name" value="Cytochrome P450"/>
    <property type="match status" value="1"/>
</dbReference>
<dbReference type="InterPro" id="IPR001128">
    <property type="entry name" value="Cyt_P450"/>
</dbReference>
<evidence type="ECO:0000313" key="4">
    <source>
        <dbReference type="EMBL" id="CAB4942671.1"/>
    </source>
</evidence>
<dbReference type="AlphaFoldDB" id="A0A6J7NLL2"/>
<dbReference type="Pfam" id="PF00067">
    <property type="entry name" value="p450"/>
    <property type="match status" value="1"/>
</dbReference>
<comment type="similarity">
    <text evidence="1">Belongs to the cytochrome P450 family.</text>
</comment>
<proteinExistence type="inferred from homology"/>
<evidence type="ECO:0000256" key="1">
    <source>
        <dbReference type="ARBA" id="ARBA00010617"/>
    </source>
</evidence>
<gene>
    <name evidence="2" type="ORF">UFOPK2754_01638</name>
    <name evidence="3" type="ORF">UFOPK3139_01109</name>
    <name evidence="4" type="ORF">UFOPK3543_03336</name>
    <name evidence="5" type="ORF">UFOPK3967_00993</name>
</gene>
<dbReference type="GO" id="GO:0004497">
    <property type="term" value="F:monooxygenase activity"/>
    <property type="evidence" value="ECO:0007669"/>
    <property type="project" value="InterPro"/>
</dbReference>
<dbReference type="PRINTS" id="PR00359">
    <property type="entry name" value="BP450"/>
</dbReference>
<dbReference type="SUPFAM" id="SSF48264">
    <property type="entry name" value="Cytochrome P450"/>
    <property type="match status" value="1"/>
</dbReference>
<dbReference type="InterPro" id="IPR036396">
    <property type="entry name" value="Cyt_P450_sf"/>
</dbReference>
<sequence>MSDATIAYNPFDPSQVDHHDGVLAQLREAGPVHELLPGFFYVTRAHEIVEICRKPNIFQQGRFIPLEEDTRPADELNLGETNPPQHTRVRKVLAGVLSPPKVRAMEPLVRDVCAGLVDAFADRGHADMIADLGVPLPGAVIGPITGLPPESHSQFRAYSDAYMLRADPDPERVRAAAAFVDDFDAMARECIRERVASSHRPDDVLTGLIECVDETGQALTENQILVHLTKDMVVGGTETTTHLIGNLFANLCATPGAYQRVRADRSLVAAAVEETLRIAGPVQILFRVPGEDTEIAGCPIPKDATVALGYASANRDPALFADANEFSLDRGSELRKQHFGFGYGIHLCVGAALARLEAVCALDAVLDRIPDMTFAPDWTYQRVAFFMMRGPTRVDVRF</sequence>
<dbReference type="GO" id="GO:0020037">
    <property type="term" value="F:heme binding"/>
    <property type="evidence" value="ECO:0007669"/>
    <property type="project" value="InterPro"/>
</dbReference>
<evidence type="ECO:0000313" key="3">
    <source>
        <dbReference type="EMBL" id="CAB4827221.1"/>
    </source>
</evidence>